<dbReference type="GO" id="GO:0031419">
    <property type="term" value="F:cobalamin binding"/>
    <property type="evidence" value="ECO:0007669"/>
    <property type="project" value="UniProtKB-KW"/>
</dbReference>
<comment type="similarity">
    <text evidence="9">Belongs to the QueG family.</text>
</comment>
<dbReference type="InterPro" id="IPR004453">
    <property type="entry name" value="QueG"/>
</dbReference>
<protein>
    <recommendedName>
        <fullName evidence="9">Epoxyqueuosine reductase</fullName>
        <ecNumber evidence="9">1.17.99.6</ecNumber>
    </recommendedName>
    <alternativeName>
        <fullName evidence="9">Queuosine biosynthesis protein QueG</fullName>
    </alternativeName>
</protein>
<comment type="caution">
    <text evidence="11">The sequence shown here is derived from an EMBL/GenBank/DDBJ whole genome shotgun (WGS) entry which is preliminary data.</text>
</comment>
<evidence type="ECO:0000256" key="6">
    <source>
        <dbReference type="ARBA" id="ARBA00023002"/>
    </source>
</evidence>
<dbReference type="GO" id="GO:0008616">
    <property type="term" value="P:tRNA queuosine(34) biosynthetic process"/>
    <property type="evidence" value="ECO:0007669"/>
    <property type="project" value="UniProtKB-UniRule"/>
</dbReference>
<dbReference type="InterPro" id="IPR013542">
    <property type="entry name" value="QueG_DUF1730"/>
</dbReference>
<keyword evidence="3 9" id="KW-0819">tRNA processing</keyword>
<feature type="binding site" evidence="9">
    <location>
        <position position="240"/>
    </location>
    <ligand>
        <name>[4Fe-4S] cluster</name>
        <dbReference type="ChEBI" id="CHEBI:49883"/>
        <label>2</label>
    </ligand>
</feature>
<evidence type="ECO:0000256" key="5">
    <source>
        <dbReference type="ARBA" id="ARBA00022785"/>
    </source>
</evidence>
<keyword evidence="1 9" id="KW-0004">4Fe-4S</keyword>
<evidence type="ECO:0000256" key="9">
    <source>
        <dbReference type="HAMAP-Rule" id="MF_00916"/>
    </source>
</evidence>
<comment type="function">
    <text evidence="9">Catalyzes the conversion of epoxyqueuosine (oQ) to queuosine (Q), which is a hypermodified base found in the wobble positions of tRNA(Asp), tRNA(Asn), tRNA(His) and tRNA(Tyr).</text>
</comment>
<feature type="binding site" evidence="9">
    <location>
        <position position="186"/>
    </location>
    <ligand>
        <name>[4Fe-4S] cluster</name>
        <dbReference type="ChEBI" id="CHEBI:49883"/>
        <label>1</label>
    </ligand>
</feature>
<dbReference type="EMBL" id="JNAX01000011">
    <property type="protein sequence ID" value="KGG20643.1"/>
    <property type="molecule type" value="Genomic_DNA"/>
</dbReference>
<feature type="binding site" evidence="9">
    <location>
        <position position="243"/>
    </location>
    <ligand>
        <name>[4Fe-4S] cluster</name>
        <dbReference type="ChEBI" id="CHEBI:49883"/>
        <label>2</label>
    </ligand>
</feature>
<dbReference type="PROSITE" id="PS51379">
    <property type="entry name" value="4FE4S_FER_2"/>
    <property type="match status" value="1"/>
</dbReference>
<reference evidence="12" key="1">
    <citation type="journal article" date="2014" name="Sci. Data">
        <title>Genomes of diverse isolates of the marine cyanobacterium Prochlorococcus.</title>
        <authorList>
            <person name="Biller S."/>
            <person name="Berube P."/>
            <person name="Thompson J."/>
            <person name="Kelly L."/>
            <person name="Roggensack S."/>
            <person name="Awad L."/>
            <person name="Roache-Johnson K."/>
            <person name="Ding H."/>
            <person name="Giovannoni S.J."/>
            <person name="Moore L.R."/>
            <person name="Chisholm S.W."/>
        </authorList>
    </citation>
    <scope>NUCLEOTIDE SEQUENCE [LARGE SCALE GENOMIC DNA]</scope>
    <source>
        <strain evidence="12">PAC1</strain>
    </source>
</reference>
<keyword evidence="5 9" id="KW-0671">Queuosine biosynthesis</keyword>
<comment type="catalytic activity">
    <reaction evidence="9">
        <text>epoxyqueuosine(34) in tRNA + AH2 = queuosine(34) in tRNA + A + H2O</text>
        <dbReference type="Rhea" id="RHEA:32159"/>
        <dbReference type="Rhea" id="RHEA-COMP:18571"/>
        <dbReference type="Rhea" id="RHEA-COMP:18582"/>
        <dbReference type="ChEBI" id="CHEBI:13193"/>
        <dbReference type="ChEBI" id="CHEBI:15377"/>
        <dbReference type="ChEBI" id="CHEBI:17499"/>
        <dbReference type="ChEBI" id="CHEBI:194431"/>
        <dbReference type="ChEBI" id="CHEBI:194443"/>
        <dbReference type="EC" id="1.17.99.6"/>
    </reaction>
</comment>
<accession>A0A0A2C2V5</accession>
<dbReference type="GO" id="GO:0051539">
    <property type="term" value="F:4 iron, 4 sulfur cluster binding"/>
    <property type="evidence" value="ECO:0007669"/>
    <property type="project" value="UniProtKB-KW"/>
</dbReference>
<evidence type="ECO:0000259" key="10">
    <source>
        <dbReference type="PROSITE" id="PS51379"/>
    </source>
</evidence>
<dbReference type="HAMAP" id="MF_00916">
    <property type="entry name" value="QueG"/>
    <property type="match status" value="1"/>
</dbReference>
<dbReference type="RefSeq" id="WP_036906067.1">
    <property type="nucleotide sequence ID" value="NZ_CP138967.1"/>
</dbReference>
<dbReference type="UniPathway" id="UPA00392"/>
<evidence type="ECO:0000256" key="7">
    <source>
        <dbReference type="ARBA" id="ARBA00023004"/>
    </source>
</evidence>
<dbReference type="GO" id="GO:0052693">
    <property type="term" value="F:epoxyqueuosine reductase activity"/>
    <property type="evidence" value="ECO:0007669"/>
    <property type="project" value="UniProtKB-UniRule"/>
</dbReference>
<dbReference type="PANTHER" id="PTHR30002">
    <property type="entry name" value="EPOXYQUEUOSINE REDUCTASE"/>
    <property type="match status" value="1"/>
</dbReference>
<dbReference type="EC" id="1.17.99.6" evidence="9"/>
<comment type="pathway">
    <text evidence="9">tRNA modification; tRNA-queuosine biosynthesis.</text>
</comment>
<feature type="binding site" evidence="9">
    <location>
        <begin position="240"/>
        <end position="241"/>
    </location>
    <ligand>
        <name>cob(II)alamin</name>
        <dbReference type="ChEBI" id="CHEBI:16304"/>
    </ligand>
</feature>
<feature type="binding site" evidence="9">
    <location>
        <position position="61"/>
    </location>
    <ligand>
        <name>cob(II)alamin</name>
        <dbReference type="ChEBI" id="CHEBI:16304"/>
    </ligand>
</feature>
<evidence type="ECO:0000256" key="1">
    <source>
        <dbReference type="ARBA" id="ARBA00022485"/>
    </source>
</evidence>
<keyword evidence="9" id="KW-0170">Cobalt</keyword>
<keyword evidence="9" id="KW-0846">Cobalamin</keyword>
<feature type="active site" description="Proton donor" evidence="9">
    <location>
        <position position="132"/>
    </location>
</feature>
<evidence type="ECO:0000313" key="12">
    <source>
        <dbReference type="Proteomes" id="UP000030392"/>
    </source>
</evidence>
<keyword evidence="4 9" id="KW-0479">Metal-binding</keyword>
<organism evidence="11 12">
    <name type="scientific">Prochlorococcus marinus str. PAC1</name>
    <dbReference type="NCBI Taxonomy" id="59924"/>
    <lineage>
        <taxon>Bacteria</taxon>
        <taxon>Bacillati</taxon>
        <taxon>Cyanobacteriota</taxon>
        <taxon>Cyanophyceae</taxon>
        <taxon>Synechococcales</taxon>
        <taxon>Prochlorococcaceae</taxon>
        <taxon>Prochlorococcus</taxon>
    </lineage>
</organism>
<dbReference type="Pfam" id="PF08331">
    <property type="entry name" value="QueG_DUF1730"/>
    <property type="match status" value="1"/>
</dbReference>
<comment type="cofactor">
    <cofactor evidence="9">
        <name>[4Fe-4S] cluster</name>
        <dbReference type="ChEBI" id="CHEBI:49883"/>
    </cofactor>
    <text evidence="9">Binds 2 [4Fe-4S] clusters per monomer.</text>
</comment>
<comment type="caution">
    <text evidence="9">Lacks conserved residue(s) required for the propagation of feature annotation.</text>
</comment>
<comment type="subunit">
    <text evidence="9">Monomer.</text>
</comment>
<evidence type="ECO:0000256" key="3">
    <source>
        <dbReference type="ARBA" id="ARBA00022694"/>
    </source>
</evidence>
<dbReference type="GO" id="GO:0046872">
    <property type="term" value="F:metal ion binding"/>
    <property type="evidence" value="ECO:0007669"/>
    <property type="project" value="UniProtKB-KW"/>
</dbReference>
<comment type="cofactor">
    <cofactor evidence="9">
        <name>cob(II)alamin</name>
        <dbReference type="ChEBI" id="CHEBI:16304"/>
    </cofactor>
</comment>
<dbReference type="Gene3D" id="3.30.70.20">
    <property type="match status" value="1"/>
</dbReference>
<keyword evidence="2 9" id="KW-0963">Cytoplasm</keyword>
<keyword evidence="8 9" id="KW-0411">Iron-sulfur</keyword>
<feature type="binding site" evidence="9">
    <location>
        <position position="167"/>
    </location>
    <ligand>
        <name>cob(II)alamin</name>
        <dbReference type="ChEBI" id="CHEBI:16304"/>
    </ligand>
</feature>
<dbReference type="NCBIfam" id="TIGR00276">
    <property type="entry name" value="tRNA epoxyqueuosine(34) reductase QueG"/>
    <property type="match status" value="1"/>
</dbReference>
<feature type="binding site" evidence="9">
    <location>
        <position position="247"/>
    </location>
    <ligand>
        <name>[4Fe-4S] cluster</name>
        <dbReference type="ChEBI" id="CHEBI:49883"/>
        <label>1</label>
    </ligand>
</feature>
<dbReference type="SUPFAM" id="SSF46548">
    <property type="entry name" value="alpha-helical ferredoxin"/>
    <property type="match status" value="1"/>
</dbReference>
<evidence type="ECO:0000313" key="11">
    <source>
        <dbReference type="EMBL" id="KGG20643.1"/>
    </source>
</evidence>
<keyword evidence="7 9" id="KW-0408">Iron</keyword>
<feature type="binding site" evidence="9">
    <location>
        <position position="156"/>
    </location>
    <ligand>
        <name>cob(II)alamin</name>
        <dbReference type="ChEBI" id="CHEBI:16304"/>
    </ligand>
</feature>
<name>A0A0A2C2V5_PROMR</name>
<gene>
    <name evidence="9" type="primary">queG</name>
    <name evidence="11" type="ORF">EV03_1144</name>
</gene>
<proteinExistence type="inferred from homology"/>
<keyword evidence="6 9" id="KW-0560">Oxidoreductase</keyword>
<dbReference type="PANTHER" id="PTHR30002:SF4">
    <property type="entry name" value="EPOXYQUEUOSINE REDUCTASE"/>
    <property type="match status" value="1"/>
</dbReference>
<feature type="binding site" evidence="9">
    <location>
        <position position="196"/>
    </location>
    <ligand>
        <name>[4Fe-4S] cluster</name>
        <dbReference type="ChEBI" id="CHEBI:49883"/>
        <label>2</label>
    </ligand>
</feature>
<dbReference type="InterPro" id="IPR017896">
    <property type="entry name" value="4Fe4S_Fe-S-bd"/>
</dbReference>
<feature type="binding site" evidence="9">
    <location>
        <position position="189"/>
    </location>
    <ligand>
        <name>[4Fe-4S] cluster</name>
        <dbReference type="ChEBI" id="CHEBI:49883"/>
        <label>1</label>
    </ligand>
</feature>
<feature type="binding site" evidence="9">
    <location>
        <position position="132"/>
    </location>
    <ligand>
        <name>cob(II)alamin</name>
        <dbReference type="ChEBI" id="CHEBI:16304"/>
    </ligand>
</feature>
<dbReference type="Pfam" id="PF13484">
    <property type="entry name" value="Fer4_16"/>
    <property type="match status" value="1"/>
</dbReference>
<feature type="binding site" evidence="9">
    <location>
        <position position="192"/>
    </location>
    <ligand>
        <name>[4Fe-4S] cluster</name>
        <dbReference type="ChEBI" id="CHEBI:49883"/>
        <label>1</label>
    </ligand>
</feature>
<sequence>MKNSIDLTKKIKEKAFEEGFDAVGIAKVPGSSRIKLRTASLERWLQAGHQAKMEWMKSPRRKDIESMLQGVKSVLAVGLNYYVDTEREAKDISIARYGWGKDYHKIIEEKLKKIAKFLETERPNAKWKICVDTSAFLDKTWAEEAGIGWIGKHSNVINSKIGSWMFLGHLLSTEVLEADKPSKPICGECEKCIEACPTKAIEEPFIVNSYKCLAYHTLENRDQELPENIINKMGNWIAGCDICQDVCPWNQKHIPSTTEPDLQPSEWILHTTKQDLLSWGDSKWKESLKSSALKRIKPWMWRRNIDSISKKK</sequence>
<evidence type="ECO:0000256" key="2">
    <source>
        <dbReference type="ARBA" id="ARBA00022490"/>
    </source>
</evidence>
<dbReference type="Proteomes" id="UP000030392">
    <property type="component" value="Unassembled WGS sequence"/>
</dbReference>
<evidence type="ECO:0000256" key="4">
    <source>
        <dbReference type="ARBA" id="ARBA00022723"/>
    </source>
</evidence>
<evidence type="ECO:0000256" key="8">
    <source>
        <dbReference type="ARBA" id="ARBA00023014"/>
    </source>
</evidence>
<comment type="subcellular location">
    <subcellularLocation>
        <location evidence="9">Cytoplasm</location>
    </subcellularLocation>
</comment>
<dbReference type="GO" id="GO:0005737">
    <property type="term" value="C:cytoplasm"/>
    <property type="evidence" value="ECO:0007669"/>
    <property type="project" value="UniProtKB-SubCell"/>
</dbReference>
<feature type="binding site" evidence="9">
    <location>
        <position position="212"/>
    </location>
    <ligand>
        <name>[4Fe-4S] cluster</name>
        <dbReference type="ChEBI" id="CHEBI:49883"/>
        <label>2</label>
    </ligand>
</feature>
<dbReference type="AlphaFoldDB" id="A0A0A2C2V5"/>
<dbReference type="PROSITE" id="PS00198">
    <property type="entry name" value="4FE4S_FER_1"/>
    <property type="match status" value="1"/>
</dbReference>
<dbReference type="InterPro" id="IPR017900">
    <property type="entry name" value="4Fe4S_Fe_S_CS"/>
</dbReference>
<feature type="domain" description="4Fe-4S ferredoxin-type" evidence="10">
    <location>
        <begin position="174"/>
        <end position="206"/>
    </location>
</feature>